<dbReference type="Proteomes" id="UP000252797">
    <property type="component" value="Unassembled WGS sequence"/>
</dbReference>
<feature type="active site" description="Proton acceptor" evidence="4">
    <location>
        <position position="17"/>
    </location>
</feature>
<feature type="domain" description="Beta-xylosidase C-terminal Concanavalin A-like" evidence="7">
    <location>
        <begin position="327"/>
        <end position="517"/>
    </location>
</feature>
<evidence type="ECO:0000256" key="5">
    <source>
        <dbReference type="PIRSR" id="PIRSR606710-2"/>
    </source>
</evidence>
<dbReference type="InterPro" id="IPR041542">
    <property type="entry name" value="GH43_C2"/>
</dbReference>
<dbReference type="InterPro" id="IPR023296">
    <property type="entry name" value="Glyco_hydro_beta-prop_sf"/>
</dbReference>
<sequence>MYEVKVENPILRGFNPDPNILRVNDMYYIVVSSFEWLPGARVYGSTDLVNWHYVTDILHHQVDLKGNPTNGSIWAPQLSYADGQFYFVFTDVKSVARPFKDAHNYLMTAKDINGPWTDPIYLNSSGFDPSLFHDIHTGKKWLLNEQWDYRIETPNKSAGIVLQEYDPKEETLIGEIYPIFSGTVLAKTEAPHLYFVNGYYYLLTAEGGTGRGHSVTVCRSKAITGPYELAPNSPILTASDKPDSSLQCTGHGSLVQTENGQWYMAYLCTRPLKDAAILGRETAIQEVYWTEDHWLSLKSEGNSPQKNTTVQTVEKVEQQVNHHFLDTFERGISPIWNTRRILPERTWCDVNSRQGYLRIHAGESIQSTFDHHLLAIRQTDFSFEVTTSFEYEPTHFNQMAGLTLYLNEENYYYCYVTWDETVGKCLRMIQSVKGEVYLDTWAIPLHGEQVYLKVDVKDTQAFFQVKEKKNERWEVVGSAKDVTTLSGGFTGNFVGVGVHDLNKKKGSYADFSFFEYKGRD</sequence>
<evidence type="ECO:0000313" key="8">
    <source>
        <dbReference type="EMBL" id="RCA12241.1"/>
    </source>
</evidence>
<comment type="caution">
    <text evidence="8">The sequence shown here is derived from an EMBL/GenBank/DDBJ whole genome shotgun (WGS) entry which is preliminary data.</text>
</comment>
<dbReference type="SUPFAM" id="SSF49899">
    <property type="entry name" value="Concanavalin A-like lectins/glucanases"/>
    <property type="match status" value="1"/>
</dbReference>
<feature type="active site" description="Proton donor" evidence="4">
    <location>
        <position position="189"/>
    </location>
</feature>
<dbReference type="Pfam" id="PF17851">
    <property type="entry name" value="GH43_C2"/>
    <property type="match status" value="1"/>
</dbReference>
<accession>A0A367CI11</accession>
<dbReference type="EMBL" id="LEPB01000001">
    <property type="protein sequence ID" value="RCA12241.1"/>
    <property type="molecule type" value="Genomic_DNA"/>
</dbReference>
<evidence type="ECO:0000256" key="3">
    <source>
        <dbReference type="ARBA" id="ARBA00023295"/>
    </source>
</evidence>
<gene>
    <name evidence="8" type="ORF">EA71_00445</name>
</gene>
<organism evidence="8 9">
    <name type="scientific">Enterococcus durans</name>
    <dbReference type="NCBI Taxonomy" id="53345"/>
    <lineage>
        <taxon>Bacteria</taxon>
        <taxon>Bacillati</taxon>
        <taxon>Bacillota</taxon>
        <taxon>Bacilli</taxon>
        <taxon>Lactobacillales</taxon>
        <taxon>Enterococcaceae</taxon>
        <taxon>Enterococcus</taxon>
    </lineage>
</organism>
<protein>
    <submittedName>
        <fullName evidence="8">Xylan 1,4-beta-xylosidase</fullName>
    </submittedName>
</protein>
<reference evidence="8 9" key="1">
    <citation type="submission" date="2015-06" db="EMBL/GenBank/DDBJ databases">
        <title>The Genome Sequence of Enterococcus durans 4EA1.</title>
        <authorList>
            <consortium name="The Broad Institute Genomics Platform"/>
            <consortium name="The Broad Institute Genome Sequencing Center for Infectious Disease"/>
            <person name="Earl A.M."/>
            <person name="Van Tyne D."/>
            <person name="Lebreton F."/>
            <person name="Saavedra J.T."/>
            <person name="Gilmore M.S."/>
            <person name="Manson Mcguire A."/>
            <person name="Clock S."/>
            <person name="Crupain M."/>
            <person name="Rangan U."/>
            <person name="Young S."/>
            <person name="Abouelleil A."/>
            <person name="Cao P."/>
            <person name="Chapman S.B."/>
            <person name="Griggs A."/>
            <person name="Priest M."/>
            <person name="Shea T."/>
            <person name="Wortman J."/>
            <person name="Nusbaum C."/>
            <person name="Birren B."/>
        </authorList>
    </citation>
    <scope>NUCLEOTIDE SEQUENCE [LARGE SCALE GENOMIC DNA]</scope>
    <source>
        <strain evidence="8 9">4EA1</strain>
    </source>
</reference>
<evidence type="ECO:0000256" key="1">
    <source>
        <dbReference type="ARBA" id="ARBA00009865"/>
    </source>
</evidence>
<comment type="similarity">
    <text evidence="1 6">Belongs to the glycosyl hydrolase 43 family.</text>
</comment>
<proteinExistence type="inferred from homology"/>
<dbReference type="GO" id="GO:0005975">
    <property type="term" value="P:carbohydrate metabolic process"/>
    <property type="evidence" value="ECO:0007669"/>
    <property type="project" value="InterPro"/>
</dbReference>
<dbReference type="Pfam" id="PF04616">
    <property type="entry name" value="Glyco_hydro_43"/>
    <property type="match status" value="1"/>
</dbReference>
<evidence type="ECO:0000259" key="7">
    <source>
        <dbReference type="Pfam" id="PF17851"/>
    </source>
</evidence>
<dbReference type="AlphaFoldDB" id="A0A367CI11"/>
<dbReference type="InterPro" id="IPR006710">
    <property type="entry name" value="Glyco_hydro_43"/>
</dbReference>
<dbReference type="RefSeq" id="WP_113845245.1">
    <property type="nucleotide sequence ID" value="NZ_JADPAK010000001.1"/>
</dbReference>
<dbReference type="Gene3D" id="2.60.120.200">
    <property type="match status" value="1"/>
</dbReference>
<dbReference type="CDD" id="cd09000">
    <property type="entry name" value="GH43_SXA-like"/>
    <property type="match status" value="1"/>
</dbReference>
<keyword evidence="2 6" id="KW-0378">Hydrolase</keyword>
<dbReference type="InterPro" id="IPR051795">
    <property type="entry name" value="Glycosyl_Hydrlase_43"/>
</dbReference>
<dbReference type="STRING" id="53345.LIU_03500"/>
<dbReference type="GO" id="GO:0004553">
    <property type="term" value="F:hydrolase activity, hydrolyzing O-glycosyl compounds"/>
    <property type="evidence" value="ECO:0007669"/>
    <property type="project" value="InterPro"/>
</dbReference>
<keyword evidence="3 6" id="KW-0326">Glycosidase</keyword>
<evidence type="ECO:0000256" key="2">
    <source>
        <dbReference type="ARBA" id="ARBA00022801"/>
    </source>
</evidence>
<feature type="site" description="Important for catalytic activity, responsible for pKa modulation of the active site Glu and correct orientation of both the proton donor and substrate" evidence="5">
    <location>
        <position position="128"/>
    </location>
</feature>
<dbReference type="InterPro" id="IPR013320">
    <property type="entry name" value="ConA-like_dom_sf"/>
</dbReference>
<dbReference type="Gene3D" id="2.115.10.20">
    <property type="entry name" value="Glycosyl hydrolase domain, family 43"/>
    <property type="match status" value="1"/>
</dbReference>
<evidence type="ECO:0000256" key="4">
    <source>
        <dbReference type="PIRSR" id="PIRSR606710-1"/>
    </source>
</evidence>
<name>A0A367CI11_9ENTE</name>
<dbReference type="PANTHER" id="PTHR42812">
    <property type="entry name" value="BETA-XYLOSIDASE"/>
    <property type="match status" value="1"/>
</dbReference>
<evidence type="ECO:0000313" key="9">
    <source>
        <dbReference type="Proteomes" id="UP000252797"/>
    </source>
</evidence>
<dbReference type="SUPFAM" id="SSF75005">
    <property type="entry name" value="Arabinanase/levansucrase/invertase"/>
    <property type="match status" value="1"/>
</dbReference>
<dbReference type="PANTHER" id="PTHR42812:SF12">
    <property type="entry name" value="BETA-XYLOSIDASE-RELATED"/>
    <property type="match status" value="1"/>
</dbReference>
<evidence type="ECO:0000256" key="6">
    <source>
        <dbReference type="RuleBase" id="RU361187"/>
    </source>
</evidence>